<evidence type="ECO:0000256" key="1">
    <source>
        <dbReference type="ARBA" id="ARBA00009174"/>
    </source>
</evidence>
<comment type="similarity">
    <text evidence="1">Belongs to the thioester dehydratase family. FabZ subfamily.</text>
</comment>
<dbReference type="InterPro" id="IPR013114">
    <property type="entry name" value="FabA_FabZ"/>
</dbReference>
<accession>A0ABW0I486</accession>
<dbReference type="SUPFAM" id="SSF54637">
    <property type="entry name" value="Thioesterase/thiol ester dehydrase-isomerase"/>
    <property type="match status" value="1"/>
</dbReference>
<protein>
    <submittedName>
        <fullName evidence="3">3-hydroxyacyl-ACP dehydratase FabZ family protein</fullName>
        <ecNumber evidence="3">4.2.1.-</ecNumber>
    </submittedName>
</protein>
<evidence type="ECO:0000313" key="4">
    <source>
        <dbReference type="Proteomes" id="UP001596113"/>
    </source>
</evidence>
<dbReference type="EC" id="4.2.1.-" evidence="3"/>
<dbReference type="RefSeq" id="WP_378139889.1">
    <property type="nucleotide sequence ID" value="NZ_JBHSMI010000067.1"/>
</dbReference>
<organism evidence="3 4">
    <name type="scientific">Cohnella soli</name>
    <dbReference type="NCBI Taxonomy" id="425005"/>
    <lineage>
        <taxon>Bacteria</taxon>
        <taxon>Bacillati</taxon>
        <taxon>Bacillota</taxon>
        <taxon>Bacilli</taxon>
        <taxon>Bacillales</taxon>
        <taxon>Paenibacillaceae</taxon>
        <taxon>Cohnella</taxon>
    </lineage>
</organism>
<name>A0ABW0I486_9BACL</name>
<dbReference type="EMBL" id="JBHSMI010000067">
    <property type="protein sequence ID" value="MFC5407325.1"/>
    <property type="molecule type" value="Genomic_DNA"/>
</dbReference>
<proteinExistence type="inferred from homology"/>
<evidence type="ECO:0000313" key="3">
    <source>
        <dbReference type="EMBL" id="MFC5407325.1"/>
    </source>
</evidence>
<keyword evidence="4" id="KW-1185">Reference proteome</keyword>
<dbReference type="Pfam" id="PF07977">
    <property type="entry name" value="FabA"/>
    <property type="match status" value="1"/>
</dbReference>
<keyword evidence="2 3" id="KW-0456">Lyase</keyword>
<gene>
    <name evidence="3" type="ORF">ACFPOF_31735</name>
</gene>
<dbReference type="PANTHER" id="PTHR30272:SF1">
    <property type="entry name" value="3-HYDROXYACYL-[ACYL-CARRIER-PROTEIN] DEHYDRATASE"/>
    <property type="match status" value="1"/>
</dbReference>
<dbReference type="Gene3D" id="3.10.129.10">
    <property type="entry name" value="Hotdog Thioesterase"/>
    <property type="match status" value="1"/>
</dbReference>
<dbReference type="Proteomes" id="UP001596113">
    <property type="component" value="Unassembled WGS sequence"/>
</dbReference>
<sequence>MAINEKKFNFSKPWIFIDDVLEVNDNGIVTQKNISYSDVFLQGHFLSYSVYPGMLLLEGIKQSIFIWKTESSADPSTEIYQIRSQARFLHPVRPGNIVIYEISAFDHGNEEWTFMGTGTVGNIVVTRFSMIFLDHNGGKGGVRICRNRT</sequence>
<dbReference type="GO" id="GO:0016829">
    <property type="term" value="F:lyase activity"/>
    <property type="evidence" value="ECO:0007669"/>
    <property type="project" value="UniProtKB-KW"/>
</dbReference>
<evidence type="ECO:0000256" key="2">
    <source>
        <dbReference type="ARBA" id="ARBA00023239"/>
    </source>
</evidence>
<dbReference type="PANTHER" id="PTHR30272">
    <property type="entry name" value="3-HYDROXYACYL-[ACYL-CARRIER-PROTEIN] DEHYDRATASE"/>
    <property type="match status" value="1"/>
</dbReference>
<dbReference type="InterPro" id="IPR029069">
    <property type="entry name" value="HotDog_dom_sf"/>
</dbReference>
<reference evidence="4" key="1">
    <citation type="journal article" date="2019" name="Int. J. Syst. Evol. Microbiol.">
        <title>The Global Catalogue of Microorganisms (GCM) 10K type strain sequencing project: providing services to taxonomists for standard genome sequencing and annotation.</title>
        <authorList>
            <consortium name="The Broad Institute Genomics Platform"/>
            <consortium name="The Broad Institute Genome Sequencing Center for Infectious Disease"/>
            <person name="Wu L."/>
            <person name="Ma J."/>
        </authorList>
    </citation>
    <scope>NUCLEOTIDE SEQUENCE [LARGE SCALE GENOMIC DNA]</scope>
    <source>
        <strain evidence="4">CGMCC 1.18575</strain>
    </source>
</reference>
<comment type="caution">
    <text evidence="3">The sequence shown here is derived from an EMBL/GenBank/DDBJ whole genome shotgun (WGS) entry which is preliminary data.</text>
</comment>